<dbReference type="PROSITE" id="PS50893">
    <property type="entry name" value="ABC_TRANSPORTER_2"/>
    <property type="match status" value="1"/>
</dbReference>
<dbReference type="PANTHER" id="PTHR43394">
    <property type="entry name" value="ATP-DEPENDENT PERMEASE MDL1, MITOCHONDRIAL"/>
    <property type="match status" value="1"/>
</dbReference>
<evidence type="ECO:0000256" key="2">
    <source>
        <dbReference type="ARBA" id="ARBA00022692"/>
    </source>
</evidence>
<dbReference type="Gene3D" id="3.40.50.300">
    <property type="entry name" value="P-loop containing nucleotide triphosphate hydrolases"/>
    <property type="match status" value="1"/>
</dbReference>
<dbReference type="InterPro" id="IPR011527">
    <property type="entry name" value="ABC1_TM_dom"/>
</dbReference>
<dbReference type="AlphaFoldDB" id="A0A561WA43"/>
<keyword evidence="2 7" id="KW-0812">Transmembrane</keyword>
<keyword evidence="4 10" id="KW-0067">ATP-binding</keyword>
<dbReference type="SMART" id="SM00382">
    <property type="entry name" value="AAA"/>
    <property type="match status" value="1"/>
</dbReference>
<dbReference type="InterPro" id="IPR027417">
    <property type="entry name" value="P-loop_NTPase"/>
</dbReference>
<dbReference type="GO" id="GO:0005886">
    <property type="term" value="C:plasma membrane"/>
    <property type="evidence" value="ECO:0007669"/>
    <property type="project" value="UniProtKB-SubCell"/>
</dbReference>
<evidence type="ECO:0000256" key="4">
    <source>
        <dbReference type="ARBA" id="ARBA00022840"/>
    </source>
</evidence>
<evidence type="ECO:0000259" key="8">
    <source>
        <dbReference type="PROSITE" id="PS50893"/>
    </source>
</evidence>
<dbReference type="Gene3D" id="1.20.1560.10">
    <property type="entry name" value="ABC transporter type 1, transmembrane domain"/>
    <property type="match status" value="1"/>
</dbReference>
<evidence type="ECO:0000256" key="1">
    <source>
        <dbReference type="ARBA" id="ARBA00004651"/>
    </source>
</evidence>
<feature type="transmembrane region" description="Helical" evidence="7">
    <location>
        <begin position="149"/>
        <end position="169"/>
    </location>
</feature>
<dbReference type="PROSITE" id="PS50929">
    <property type="entry name" value="ABC_TM1F"/>
    <property type="match status" value="1"/>
</dbReference>
<evidence type="ECO:0000313" key="10">
    <source>
        <dbReference type="EMBL" id="TWG20723.1"/>
    </source>
</evidence>
<keyword evidence="3" id="KW-0547">Nucleotide-binding</keyword>
<dbReference type="Proteomes" id="UP000320239">
    <property type="component" value="Unassembled WGS sequence"/>
</dbReference>
<keyword evidence="11" id="KW-1185">Reference proteome</keyword>
<dbReference type="InterPro" id="IPR036640">
    <property type="entry name" value="ABC1_TM_sf"/>
</dbReference>
<sequence>MLTFGAVVRRSRLWLPLIALTAVTGSLSALALPTVLGRAVDAVLADGHGGRWLLWATILIAAGVLVDVVDAFAAGACVAGATAWLRERLVRHVLTLDSRGAARFEPGDLVSRVSANAPDAAQAGPSVVLTFTALFAPVGSLVLLALIDWWLAVAFLAASALVAVVLVTFTRRTSRLLAGYQRIQGTMAGRLAESLAGARTIAAAGTVEQERRRILQPLPELRAQGLLSWLALARASAQAAVVGPLVLVAVLGAGGLGLVAGRITAGELFAAGQYAMLGAGLGTLTGVLGRLARARAGVRRLAEVFAVPPMTYGTAGLPPGAGTLRFAGVTVRDGDRRLLDRVDLTVPGGSTVAVVGRSGAGKSTLAALACRLLEPDEGTVLLDGVPLPAVRHEALRAAAGCAFERPVLVGATVGDAIGVGRDAGTVRAAARATEAHRFVSRLPAGYATPLAETPMSGGEAQRLGLARAWPADRLLVLDDATSSLDVVTEMLIHRALAADGERRTRLLVTHRAATAARADTVIWLDGGRVRAMAPHRTLWADPAYREVFG</sequence>
<dbReference type="Pfam" id="PF00664">
    <property type="entry name" value="ABC_membrane"/>
    <property type="match status" value="1"/>
</dbReference>
<dbReference type="Pfam" id="PF00005">
    <property type="entry name" value="ABC_tran"/>
    <property type="match status" value="1"/>
</dbReference>
<dbReference type="CDD" id="cd07346">
    <property type="entry name" value="ABC_6TM_exporters"/>
    <property type="match status" value="1"/>
</dbReference>
<dbReference type="GO" id="GO:0016887">
    <property type="term" value="F:ATP hydrolysis activity"/>
    <property type="evidence" value="ECO:0007669"/>
    <property type="project" value="InterPro"/>
</dbReference>
<accession>A0A561WA43</accession>
<evidence type="ECO:0000256" key="7">
    <source>
        <dbReference type="SAM" id="Phobius"/>
    </source>
</evidence>
<feature type="transmembrane region" description="Helical" evidence="7">
    <location>
        <begin position="12"/>
        <end position="32"/>
    </location>
</feature>
<protein>
    <submittedName>
        <fullName evidence="10">ATP-binding cassette subfamily B protein</fullName>
    </submittedName>
</protein>
<dbReference type="GO" id="GO:0015421">
    <property type="term" value="F:ABC-type oligopeptide transporter activity"/>
    <property type="evidence" value="ECO:0007669"/>
    <property type="project" value="TreeGrafter"/>
</dbReference>
<dbReference type="PANTHER" id="PTHR43394:SF1">
    <property type="entry name" value="ATP-BINDING CASSETTE SUB-FAMILY B MEMBER 10, MITOCHONDRIAL"/>
    <property type="match status" value="1"/>
</dbReference>
<dbReference type="InterPro" id="IPR003593">
    <property type="entry name" value="AAA+_ATPase"/>
</dbReference>
<feature type="domain" description="ABC transporter" evidence="8">
    <location>
        <begin position="324"/>
        <end position="549"/>
    </location>
</feature>
<organism evidence="10 11">
    <name type="scientific">Actinoplanes teichomyceticus</name>
    <dbReference type="NCBI Taxonomy" id="1867"/>
    <lineage>
        <taxon>Bacteria</taxon>
        <taxon>Bacillati</taxon>
        <taxon>Actinomycetota</taxon>
        <taxon>Actinomycetes</taxon>
        <taxon>Micromonosporales</taxon>
        <taxon>Micromonosporaceae</taxon>
        <taxon>Actinoplanes</taxon>
    </lineage>
</organism>
<keyword evidence="5 7" id="KW-1133">Transmembrane helix</keyword>
<feature type="domain" description="ABC transmembrane type-1" evidence="9">
    <location>
        <begin position="17"/>
        <end position="293"/>
    </location>
</feature>
<dbReference type="OrthoDB" id="9806127at2"/>
<dbReference type="SUPFAM" id="SSF90123">
    <property type="entry name" value="ABC transporter transmembrane region"/>
    <property type="match status" value="1"/>
</dbReference>
<evidence type="ECO:0000256" key="6">
    <source>
        <dbReference type="ARBA" id="ARBA00023136"/>
    </source>
</evidence>
<dbReference type="SUPFAM" id="SSF52540">
    <property type="entry name" value="P-loop containing nucleoside triphosphate hydrolases"/>
    <property type="match status" value="1"/>
</dbReference>
<comment type="caution">
    <text evidence="10">The sequence shown here is derived from an EMBL/GenBank/DDBJ whole genome shotgun (WGS) entry which is preliminary data.</text>
</comment>
<dbReference type="PROSITE" id="PS00211">
    <property type="entry name" value="ABC_TRANSPORTER_1"/>
    <property type="match status" value="1"/>
</dbReference>
<evidence type="ECO:0000313" key="11">
    <source>
        <dbReference type="Proteomes" id="UP000320239"/>
    </source>
</evidence>
<gene>
    <name evidence="10" type="ORF">FHX34_103252</name>
</gene>
<evidence type="ECO:0000259" key="9">
    <source>
        <dbReference type="PROSITE" id="PS50929"/>
    </source>
</evidence>
<dbReference type="RefSeq" id="WP_122979452.1">
    <property type="nucleotide sequence ID" value="NZ_BOMX01000104.1"/>
</dbReference>
<comment type="subcellular location">
    <subcellularLocation>
        <location evidence="1">Cell membrane</location>
        <topology evidence="1">Multi-pass membrane protein</topology>
    </subcellularLocation>
</comment>
<feature type="transmembrane region" description="Helical" evidence="7">
    <location>
        <begin position="52"/>
        <end position="85"/>
    </location>
</feature>
<dbReference type="InterPro" id="IPR017871">
    <property type="entry name" value="ABC_transporter-like_CS"/>
</dbReference>
<dbReference type="EMBL" id="VIWY01000003">
    <property type="protein sequence ID" value="TWG20723.1"/>
    <property type="molecule type" value="Genomic_DNA"/>
</dbReference>
<dbReference type="InterPro" id="IPR003439">
    <property type="entry name" value="ABC_transporter-like_ATP-bd"/>
</dbReference>
<name>A0A561WA43_ACTTI</name>
<dbReference type="GO" id="GO:0005524">
    <property type="term" value="F:ATP binding"/>
    <property type="evidence" value="ECO:0007669"/>
    <property type="project" value="UniProtKB-KW"/>
</dbReference>
<feature type="transmembrane region" description="Helical" evidence="7">
    <location>
        <begin position="271"/>
        <end position="292"/>
    </location>
</feature>
<reference evidence="10 11" key="1">
    <citation type="submission" date="2019-06" db="EMBL/GenBank/DDBJ databases">
        <title>Sequencing the genomes of 1000 actinobacteria strains.</title>
        <authorList>
            <person name="Klenk H.-P."/>
        </authorList>
    </citation>
    <scope>NUCLEOTIDE SEQUENCE [LARGE SCALE GENOMIC DNA]</scope>
    <source>
        <strain evidence="10 11">DSM 43866</strain>
    </source>
</reference>
<keyword evidence="6 7" id="KW-0472">Membrane</keyword>
<dbReference type="InterPro" id="IPR039421">
    <property type="entry name" value="Type_1_exporter"/>
</dbReference>
<evidence type="ECO:0000256" key="3">
    <source>
        <dbReference type="ARBA" id="ARBA00022741"/>
    </source>
</evidence>
<proteinExistence type="predicted"/>
<feature type="transmembrane region" description="Helical" evidence="7">
    <location>
        <begin position="239"/>
        <end position="259"/>
    </location>
</feature>
<evidence type="ECO:0000256" key="5">
    <source>
        <dbReference type="ARBA" id="ARBA00022989"/>
    </source>
</evidence>
<feature type="transmembrane region" description="Helical" evidence="7">
    <location>
        <begin position="123"/>
        <end position="143"/>
    </location>
</feature>